<keyword evidence="7" id="KW-0677">Repeat</keyword>
<dbReference type="HAMAP" id="MF_00843">
    <property type="entry name" value="Lpp"/>
    <property type="match status" value="1"/>
</dbReference>
<dbReference type="SUPFAM" id="SSF58042">
    <property type="entry name" value="Outer membrane lipoprotein"/>
    <property type="match status" value="1"/>
</dbReference>
<feature type="lipid moiety-binding region" description="S-diacylglycerol cysteine" evidence="7 9">
    <location>
        <position position="20"/>
    </location>
</feature>
<dbReference type="RefSeq" id="WP_090365409.1">
    <property type="nucleotide sequence ID" value="NZ_FNEM01000009.1"/>
</dbReference>
<organism evidence="12 13">
    <name type="scientific">Ferrimonas sediminum</name>
    <dbReference type="NCBI Taxonomy" id="718193"/>
    <lineage>
        <taxon>Bacteria</taxon>
        <taxon>Pseudomonadati</taxon>
        <taxon>Pseudomonadota</taxon>
        <taxon>Gammaproteobacteria</taxon>
        <taxon>Alteromonadales</taxon>
        <taxon>Ferrimonadaceae</taxon>
        <taxon>Ferrimonas</taxon>
    </lineage>
</organism>
<evidence type="ECO:0000259" key="11">
    <source>
        <dbReference type="Pfam" id="PF04728"/>
    </source>
</evidence>
<keyword evidence="13" id="KW-1185">Reference proteome</keyword>
<dbReference type="PIRSF" id="PIRSF002855">
    <property type="entry name" value="Murein-lipoprotein"/>
    <property type="match status" value="1"/>
</dbReference>
<dbReference type="Pfam" id="PF04728">
    <property type="entry name" value="LPP"/>
    <property type="match status" value="1"/>
</dbReference>
<evidence type="ECO:0000256" key="3">
    <source>
        <dbReference type="ARBA" id="ARBA00023136"/>
    </source>
</evidence>
<dbReference type="OrthoDB" id="5593828at2"/>
<evidence type="ECO:0000256" key="7">
    <source>
        <dbReference type="HAMAP-Rule" id="MF_00843"/>
    </source>
</evidence>
<accession>A0A1G8UCA1</accession>
<dbReference type="GO" id="GO:0008289">
    <property type="term" value="F:lipid binding"/>
    <property type="evidence" value="ECO:0007669"/>
    <property type="project" value="UniProtKB-UniRule"/>
</dbReference>
<dbReference type="InterPro" id="IPR006817">
    <property type="entry name" value="Lipoprotein_leucine-zipper_dom"/>
</dbReference>
<keyword evidence="7" id="KW-0134">Cell wall</keyword>
<feature type="coiled-coil region" evidence="7">
    <location>
        <begin position="23"/>
        <end position="75"/>
    </location>
</feature>
<keyword evidence="7" id="KW-0175">Coiled coil</keyword>
<dbReference type="GO" id="GO:0042834">
    <property type="term" value="F:peptidoglycan binding"/>
    <property type="evidence" value="ECO:0007669"/>
    <property type="project" value="UniProtKB-UniRule"/>
</dbReference>
<evidence type="ECO:0000256" key="10">
    <source>
        <dbReference type="SAM" id="SignalP"/>
    </source>
</evidence>
<evidence type="ECO:0000313" key="12">
    <source>
        <dbReference type="EMBL" id="SDJ50620.1"/>
    </source>
</evidence>
<feature type="lipid moiety-binding region" description="N-palmitoyl cysteine" evidence="7 9">
    <location>
        <position position="20"/>
    </location>
</feature>
<protein>
    <recommendedName>
        <fullName evidence="7">Major outer membrane lipoprotein Lpp</fullName>
    </recommendedName>
</protein>
<dbReference type="GO" id="GO:0043580">
    <property type="term" value="P:periplasmic space organization"/>
    <property type="evidence" value="ECO:0007669"/>
    <property type="project" value="UniProtKB-UniRule"/>
</dbReference>
<dbReference type="GO" id="GO:0009279">
    <property type="term" value="C:cell outer membrane"/>
    <property type="evidence" value="ECO:0007669"/>
    <property type="project" value="UniProtKB-SubCell"/>
</dbReference>
<sequence>MKSKVLLVATAASALFLAGCANNDELAAQVSALSNKVDSFQAETQADQQRQDRDINAAKAAADDAAAEAMRANQRIDNIATSYKK</sequence>
<evidence type="ECO:0000256" key="9">
    <source>
        <dbReference type="PIRSR" id="PIRSR002855-2"/>
    </source>
</evidence>
<comment type="caution">
    <text evidence="7">Lacks conserved residue(s) required for the propagation of feature annotation.</text>
</comment>
<feature type="chain" id="PRO_5011701473" description="Major outer membrane lipoprotein Lpp" evidence="10">
    <location>
        <begin position="24"/>
        <end position="85"/>
    </location>
</feature>
<dbReference type="Proteomes" id="UP000199527">
    <property type="component" value="Unassembled WGS sequence"/>
</dbReference>
<feature type="modified residue" description="N6-murein peptidoglycan lysine" evidence="7 8">
    <location>
        <position position="85"/>
    </location>
</feature>
<dbReference type="PANTHER" id="PTHR38763:SF1">
    <property type="entry name" value="MAJOR OUTER MEMBRANE LIPOPROTEIN LPP"/>
    <property type="match status" value="1"/>
</dbReference>
<dbReference type="NCBIfam" id="NF040598">
    <property type="entry name" value="Ala_zip_lipo"/>
    <property type="match status" value="1"/>
</dbReference>
<name>A0A1G8UCA1_9GAMM</name>
<evidence type="ECO:0000256" key="5">
    <source>
        <dbReference type="ARBA" id="ARBA00023237"/>
    </source>
</evidence>
<dbReference type="AlphaFoldDB" id="A0A1G8UCA1"/>
<keyword evidence="1 10" id="KW-0732">Signal</keyword>
<evidence type="ECO:0000256" key="6">
    <source>
        <dbReference type="ARBA" id="ARBA00023288"/>
    </source>
</evidence>
<keyword evidence="4 7" id="KW-0564">Palmitate</keyword>
<comment type="similarity">
    <text evidence="7">Belongs to the Lpp family.</text>
</comment>
<evidence type="ECO:0000256" key="2">
    <source>
        <dbReference type="ARBA" id="ARBA00023088"/>
    </source>
</evidence>
<dbReference type="EMBL" id="FNEM01000009">
    <property type="protein sequence ID" value="SDJ50620.1"/>
    <property type="molecule type" value="Genomic_DNA"/>
</dbReference>
<dbReference type="PANTHER" id="PTHR38763">
    <property type="entry name" value="MAJOR OUTER MEMBRANE PROLIPOPROTEIN LPP"/>
    <property type="match status" value="1"/>
</dbReference>
<keyword evidence="5 7" id="KW-0998">Cell outer membrane</keyword>
<feature type="signal peptide" evidence="10">
    <location>
        <begin position="1"/>
        <end position="23"/>
    </location>
</feature>
<dbReference type="PROSITE" id="PS51257">
    <property type="entry name" value="PROKAR_LIPOPROTEIN"/>
    <property type="match status" value="1"/>
</dbReference>
<evidence type="ECO:0000256" key="4">
    <source>
        <dbReference type="ARBA" id="ARBA00023139"/>
    </source>
</evidence>
<comment type="subunit">
    <text evidence="7">Homotrimer.</text>
</comment>
<proteinExistence type="inferred from homology"/>
<keyword evidence="7" id="KW-0964">Secreted</keyword>
<keyword evidence="6 7" id="KW-0449">Lipoprotein</keyword>
<comment type="subcellular location">
    <subcellularLocation>
        <location evidence="7">Cell outer membrane</location>
        <topology evidence="7">Lipid-anchor</topology>
        <orientation evidence="7">Periplasmic side</orientation>
    </subcellularLocation>
    <subcellularLocation>
        <location evidence="7">Secreted</location>
        <location evidence="7">Cell wall</location>
        <topology evidence="7">Peptidoglycan-anchor</topology>
    </subcellularLocation>
    <text evidence="7">Attached via its lipidated N-terminus to the inner leaflet of the outer membrane. Attached to the peptidoglycan network (PGN) via its C-terminus.</text>
</comment>
<evidence type="ECO:0000256" key="1">
    <source>
        <dbReference type="ARBA" id="ARBA00022729"/>
    </source>
</evidence>
<gene>
    <name evidence="7" type="primary">lpp</name>
    <name evidence="12" type="ORF">SAMN04488540_10922</name>
</gene>
<dbReference type="InterPro" id="IPR016367">
    <property type="entry name" value="MOM_Lpp"/>
</dbReference>
<dbReference type="GO" id="GO:0030258">
    <property type="term" value="P:lipid modification"/>
    <property type="evidence" value="ECO:0007669"/>
    <property type="project" value="UniProtKB-UniRule"/>
</dbReference>
<keyword evidence="2 7" id="KW-0572">Peptidoglycan-anchor</keyword>
<keyword evidence="3 7" id="KW-0472">Membrane</keyword>
<reference evidence="13" key="1">
    <citation type="submission" date="2016-10" db="EMBL/GenBank/DDBJ databases">
        <authorList>
            <person name="Varghese N."/>
            <person name="Submissions S."/>
        </authorList>
    </citation>
    <scope>NUCLEOTIDE SEQUENCE [LARGE SCALE GENOMIC DNA]</scope>
    <source>
        <strain evidence="13">DSM 23317</strain>
    </source>
</reference>
<comment type="function">
    <text evidence="7">A highly abundant outer membrane lipoprotein that controls the distance between the inner and outer membranes. The only protein known to be covalently linked to the peptidoglycan network (PGN). Also non-covalently binds the PGN. The link between the cell outer membrane and PGN contributes to maintenance of the structural and functional integrity of the cell envelope, and maintains the correct distance between the PGN and the outer membrane.</text>
</comment>
<feature type="domain" description="Lipoprotein leucine-zipper" evidence="11">
    <location>
        <begin position="24"/>
        <end position="85"/>
    </location>
</feature>
<evidence type="ECO:0000313" key="13">
    <source>
        <dbReference type="Proteomes" id="UP000199527"/>
    </source>
</evidence>
<dbReference type="Gene3D" id="1.20.5.190">
    <property type="match status" value="1"/>
</dbReference>
<feature type="repeat" evidence="7">
    <location>
        <begin position="34"/>
        <end position="44"/>
    </location>
</feature>
<evidence type="ECO:0000256" key="8">
    <source>
        <dbReference type="PIRSR" id="PIRSR002855-1"/>
    </source>
</evidence>